<protein>
    <submittedName>
        <fullName evidence="9">Protein NRT1/ PTR FAMILY 7.1</fullName>
    </submittedName>
</protein>
<feature type="transmembrane region" description="Helical" evidence="8">
    <location>
        <begin position="39"/>
        <end position="63"/>
    </location>
</feature>
<dbReference type="GO" id="GO:0016020">
    <property type="term" value="C:membrane"/>
    <property type="evidence" value="ECO:0007669"/>
    <property type="project" value="UniProtKB-SubCell"/>
</dbReference>
<accession>A0AAW2W741</accession>
<proteinExistence type="inferred from homology"/>
<feature type="region of interest" description="Disordered" evidence="7">
    <location>
        <begin position="352"/>
        <end position="376"/>
    </location>
</feature>
<organism evidence="9">
    <name type="scientific">Sesamum radiatum</name>
    <name type="common">Black benniseed</name>
    <dbReference type="NCBI Taxonomy" id="300843"/>
    <lineage>
        <taxon>Eukaryota</taxon>
        <taxon>Viridiplantae</taxon>
        <taxon>Streptophyta</taxon>
        <taxon>Embryophyta</taxon>
        <taxon>Tracheophyta</taxon>
        <taxon>Spermatophyta</taxon>
        <taxon>Magnoliopsida</taxon>
        <taxon>eudicotyledons</taxon>
        <taxon>Gunneridae</taxon>
        <taxon>Pentapetalae</taxon>
        <taxon>asterids</taxon>
        <taxon>lamiids</taxon>
        <taxon>Lamiales</taxon>
        <taxon>Pedaliaceae</taxon>
        <taxon>Sesamum</taxon>
    </lineage>
</organism>
<reference evidence="9" key="1">
    <citation type="submission" date="2020-06" db="EMBL/GenBank/DDBJ databases">
        <authorList>
            <person name="Li T."/>
            <person name="Hu X."/>
            <person name="Zhang T."/>
            <person name="Song X."/>
            <person name="Zhang H."/>
            <person name="Dai N."/>
            <person name="Sheng W."/>
            <person name="Hou X."/>
            <person name="Wei L."/>
        </authorList>
    </citation>
    <scope>NUCLEOTIDE SEQUENCE</scope>
    <source>
        <strain evidence="9">G02</strain>
        <tissue evidence="9">Leaf</tissue>
    </source>
</reference>
<evidence type="ECO:0000256" key="1">
    <source>
        <dbReference type="ARBA" id="ARBA00004141"/>
    </source>
</evidence>
<comment type="similarity">
    <text evidence="6">Belongs to the major facilitator superfamily. Phosphate:H(+) symporter (TC 2.A.1.9) family.</text>
</comment>
<feature type="transmembrane region" description="Helical" evidence="8">
    <location>
        <begin position="219"/>
        <end position="239"/>
    </location>
</feature>
<feature type="transmembrane region" description="Helical" evidence="8">
    <location>
        <begin position="149"/>
        <end position="168"/>
    </location>
</feature>
<sequence>MEIMESTRKGRESRNAQESQPVDKTDSENDKKQKGGWSYAYLLLSNQGLATLAFFGVGMNLVLFLTRVLGQNNAIAANNVSIWTGTVYLCSLVGAFLSDSYWGRYLTCAIFQVILVLGMTLLSVSSWLFLVKPKGCGNGKLRCQPPTSVGTSVFYLAIYLTAFGYGGHQPTIATFGSDQFDDSQESSKAAFFSYFYFSLKTGTLFSNTILVYFEDNGKWTAGFWASTAAAVLALVIFLLGSHGYRYMKPCGNPIPRVFQVFVAAAKKWHATPKQGEQLHEVQGELSAIKGSRKIGHTNDLSYSNRSRPALSAFKSVAALHYNPSGGSEMHHPDDANLAVHGHVLGRVHPNGLPFRRARRRNGHPNRHIPPPRRQHVSVRHLQRPPLHHIIPPALRPGGEKVHRQPPRPDGTPAHGRRPRNRNAGDDRRRLNRIVEAQISEPGKARKLHERVLADPPVRVDRHVGGLHVCRATGVLQRAGAGRDQELWELAVHGVDFGREFRQQLPGQHSDECDVVEQQPRMDSGGFERGHMDRFYFLLAVLAAVDFFIYLACANWYKCRDLHGSGDEGENNEEQEATSRV</sequence>
<evidence type="ECO:0000256" key="4">
    <source>
        <dbReference type="ARBA" id="ARBA00022989"/>
    </source>
</evidence>
<feature type="region of interest" description="Disordered" evidence="7">
    <location>
        <begin position="388"/>
        <end position="429"/>
    </location>
</feature>
<evidence type="ECO:0000256" key="7">
    <source>
        <dbReference type="SAM" id="MobiDB-lite"/>
    </source>
</evidence>
<dbReference type="SUPFAM" id="SSF103473">
    <property type="entry name" value="MFS general substrate transporter"/>
    <property type="match status" value="1"/>
</dbReference>
<feature type="transmembrane region" description="Helical" evidence="8">
    <location>
        <begin position="534"/>
        <end position="556"/>
    </location>
</feature>
<dbReference type="PANTHER" id="PTHR11654">
    <property type="entry name" value="OLIGOPEPTIDE TRANSPORTER-RELATED"/>
    <property type="match status" value="1"/>
</dbReference>
<dbReference type="InterPro" id="IPR000109">
    <property type="entry name" value="POT_fam"/>
</dbReference>
<name>A0AAW2W741_SESRA</name>
<keyword evidence="3 8" id="KW-0812">Transmembrane</keyword>
<keyword evidence="4 8" id="KW-1133">Transmembrane helix</keyword>
<evidence type="ECO:0000256" key="3">
    <source>
        <dbReference type="ARBA" id="ARBA00022692"/>
    </source>
</evidence>
<dbReference type="EMBL" id="JACGWJ010000002">
    <property type="protein sequence ID" value="KAL0437258.1"/>
    <property type="molecule type" value="Genomic_DNA"/>
</dbReference>
<feature type="compositionally biased region" description="Basic residues" evidence="7">
    <location>
        <begin position="355"/>
        <end position="376"/>
    </location>
</feature>
<dbReference type="AlphaFoldDB" id="A0AAW2W741"/>
<keyword evidence="5 8" id="KW-0472">Membrane</keyword>
<reference evidence="9" key="2">
    <citation type="journal article" date="2024" name="Plant">
        <title>Genomic evolution and insights into agronomic trait innovations of Sesamum species.</title>
        <authorList>
            <person name="Miao H."/>
            <person name="Wang L."/>
            <person name="Qu L."/>
            <person name="Liu H."/>
            <person name="Sun Y."/>
            <person name="Le M."/>
            <person name="Wang Q."/>
            <person name="Wei S."/>
            <person name="Zheng Y."/>
            <person name="Lin W."/>
            <person name="Duan Y."/>
            <person name="Cao H."/>
            <person name="Xiong S."/>
            <person name="Wang X."/>
            <person name="Wei L."/>
            <person name="Li C."/>
            <person name="Ma Q."/>
            <person name="Ju M."/>
            <person name="Zhao R."/>
            <person name="Li G."/>
            <person name="Mu C."/>
            <person name="Tian Q."/>
            <person name="Mei H."/>
            <person name="Zhang T."/>
            <person name="Gao T."/>
            <person name="Zhang H."/>
        </authorList>
    </citation>
    <scope>NUCLEOTIDE SEQUENCE</scope>
    <source>
        <strain evidence="9">G02</strain>
    </source>
</reference>
<comment type="subcellular location">
    <subcellularLocation>
        <location evidence="1">Membrane</location>
        <topology evidence="1">Multi-pass membrane protein</topology>
    </subcellularLocation>
</comment>
<evidence type="ECO:0000313" key="9">
    <source>
        <dbReference type="EMBL" id="KAL0437258.1"/>
    </source>
</evidence>
<evidence type="ECO:0000256" key="8">
    <source>
        <dbReference type="SAM" id="Phobius"/>
    </source>
</evidence>
<comment type="caution">
    <text evidence="9">The sequence shown here is derived from an EMBL/GenBank/DDBJ whole genome shotgun (WGS) entry which is preliminary data.</text>
</comment>
<evidence type="ECO:0000256" key="5">
    <source>
        <dbReference type="ARBA" id="ARBA00023136"/>
    </source>
</evidence>
<dbReference type="Gene3D" id="1.20.1250.20">
    <property type="entry name" value="MFS general substrate transporter like domains"/>
    <property type="match status" value="2"/>
</dbReference>
<comment type="similarity">
    <text evidence="2">Belongs to the major facilitator superfamily. Proton-dependent oligopeptide transporter (POT/PTR) (TC 2.A.17) family.</text>
</comment>
<dbReference type="InterPro" id="IPR036259">
    <property type="entry name" value="MFS_trans_sf"/>
</dbReference>
<feature type="transmembrane region" description="Helical" evidence="8">
    <location>
        <begin position="189"/>
        <end position="213"/>
    </location>
</feature>
<gene>
    <name evidence="9" type="ORF">Sradi_0433700</name>
</gene>
<feature type="region of interest" description="Disordered" evidence="7">
    <location>
        <begin position="1"/>
        <end position="32"/>
    </location>
</feature>
<dbReference type="GO" id="GO:0022857">
    <property type="term" value="F:transmembrane transporter activity"/>
    <property type="evidence" value="ECO:0007669"/>
    <property type="project" value="InterPro"/>
</dbReference>
<feature type="transmembrane region" description="Helical" evidence="8">
    <location>
        <begin position="75"/>
        <end position="97"/>
    </location>
</feature>
<evidence type="ECO:0000256" key="6">
    <source>
        <dbReference type="ARBA" id="ARBA00044504"/>
    </source>
</evidence>
<feature type="transmembrane region" description="Helical" evidence="8">
    <location>
        <begin position="109"/>
        <end position="129"/>
    </location>
</feature>
<evidence type="ECO:0000256" key="2">
    <source>
        <dbReference type="ARBA" id="ARBA00005982"/>
    </source>
</evidence>
<dbReference type="Pfam" id="PF00854">
    <property type="entry name" value="PTR2"/>
    <property type="match status" value="1"/>
</dbReference>